<evidence type="ECO:0008006" key="4">
    <source>
        <dbReference type="Google" id="ProtNLM"/>
    </source>
</evidence>
<evidence type="ECO:0000313" key="2">
    <source>
        <dbReference type="EMBL" id="KAG7321162.1"/>
    </source>
</evidence>
<feature type="chain" id="PRO_5039093962" description="Interleukin-6" evidence="1">
    <location>
        <begin position="45"/>
        <end position="181"/>
    </location>
</feature>
<evidence type="ECO:0000256" key="1">
    <source>
        <dbReference type="SAM" id="SignalP"/>
    </source>
</evidence>
<sequence>MLKNHWGEFRENAIDRISFSKIPNFCAVLLHVLVLFSLQGTTTGDDTIREILGHLEDLTRYSDLFTIDTSLLDLTHMQTGSVYLCICKELISHELLKTLALAKITDGDMAQELHTIFRMLQYNIKALLQQSGAGTVGERCPRDKTEVLVKTEQKAPHLIFVKQCIRFFQRWMNRCLSGSEY</sequence>
<evidence type="ECO:0000313" key="3">
    <source>
        <dbReference type="Proteomes" id="UP000824219"/>
    </source>
</evidence>
<reference evidence="2 3" key="1">
    <citation type="submission" date="2021-06" db="EMBL/GenBank/DDBJ databases">
        <title>Chromosome-level genome assembly of the red-tail catfish (Hemibagrus wyckioides).</title>
        <authorList>
            <person name="Shao F."/>
        </authorList>
    </citation>
    <scope>NUCLEOTIDE SEQUENCE [LARGE SCALE GENOMIC DNA]</scope>
    <source>
        <strain evidence="2">EC202008001</strain>
        <tissue evidence="2">Blood</tissue>
    </source>
</reference>
<dbReference type="AlphaFoldDB" id="A0A9D3NF84"/>
<feature type="signal peptide" evidence="1">
    <location>
        <begin position="1"/>
        <end position="44"/>
    </location>
</feature>
<proteinExistence type="predicted"/>
<organism evidence="2 3">
    <name type="scientific">Hemibagrus wyckioides</name>
    <dbReference type="NCBI Taxonomy" id="337641"/>
    <lineage>
        <taxon>Eukaryota</taxon>
        <taxon>Metazoa</taxon>
        <taxon>Chordata</taxon>
        <taxon>Craniata</taxon>
        <taxon>Vertebrata</taxon>
        <taxon>Euteleostomi</taxon>
        <taxon>Actinopterygii</taxon>
        <taxon>Neopterygii</taxon>
        <taxon>Teleostei</taxon>
        <taxon>Ostariophysi</taxon>
        <taxon>Siluriformes</taxon>
        <taxon>Bagridae</taxon>
        <taxon>Hemibagrus</taxon>
    </lineage>
</organism>
<keyword evidence="1" id="KW-0732">Signal</keyword>
<protein>
    <recommendedName>
        <fullName evidence="4">Interleukin-6</fullName>
    </recommendedName>
</protein>
<accession>A0A9D3NF84</accession>
<name>A0A9D3NF84_9TELE</name>
<dbReference type="Proteomes" id="UP000824219">
    <property type="component" value="Linkage Group LG18"/>
</dbReference>
<keyword evidence="3" id="KW-1185">Reference proteome</keyword>
<gene>
    <name evidence="2" type="ORF">KOW79_015577</name>
</gene>
<comment type="caution">
    <text evidence="2">The sequence shown here is derived from an EMBL/GenBank/DDBJ whole genome shotgun (WGS) entry which is preliminary data.</text>
</comment>
<dbReference type="EMBL" id="JAHKSW010000018">
    <property type="protein sequence ID" value="KAG7321162.1"/>
    <property type="molecule type" value="Genomic_DNA"/>
</dbReference>